<dbReference type="PROSITE" id="PS50075">
    <property type="entry name" value="CARRIER"/>
    <property type="match status" value="1"/>
</dbReference>
<keyword evidence="3" id="KW-1185">Reference proteome</keyword>
<comment type="caution">
    <text evidence="2">The sequence shown here is derived from an EMBL/GenBank/DDBJ whole genome shotgun (WGS) entry which is preliminary data.</text>
</comment>
<dbReference type="Gene3D" id="1.10.1200.10">
    <property type="entry name" value="ACP-like"/>
    <property type="match status" value="1"/>
</dbReference>
<feature type="domain" description="Carrier" evidence="1">
    <location>
        <begin position="2"/>
        <end position="77"/>
    </location>
</feature>
<organism evidence="2 3">
    <name type="scientific">Allocatelliglobosispora scoriae</name>
    <dbReference type="NCBI Taxonomy" id="643052"/>
    <lineage>
        <taxon>Bacteria</taxon>
        <taxon>Bacillati</taxon>
        <taxon>Actinomycetota</taxon>
        <taxon>Actinomycetes</taxon>
        <taxon>Micromonosporales</taxon>
        <taxon>Micromonosporaceae</taxon>
        <taxon>Allocatelliglobosispora</taxon>
    </lineage>
</organism>
<dbReference type="InterPro" id="IPR036736">
    <property type="entry name" value="ACP-like_sf"/>
</dbReference>
<evidence type="ECO:0000313" key="2">
    <source>
        <dbReference type="EMBL" id="MBB5874303.1"/>
    </source>
</evidence>
<accession>A0A841C587</accession>
<dbReference type="InterPro" id="IPR009081">
    <property type="entry name" value="PP-bd_ACP"/>
</dbReference>
<evidence type="ECO:0000313" key="3">
    <source>
        <dbReference type="Proteomes" id="UP000587527"/>
    </source>
</evidence>
<dbReference type="Proteomes" id="UP000587527">
    <property type="component" value="Unassembled WGS sequence"/>
</dbReference>
<protein>
    <submittedName>
        <fullName evidence="2">Acyl carrier protein</fullName>
    </submittedName>
</protein>
<sequence>MTDIYALVEKLLRERLHVSADLVDPGRTLEELGLDSLARVELGIMIDDECGIPPKALGAVTAQSTVGEVVDMLRMAQEEQA</sequence>
<name>A0A841C587_9ACTN</name>
<proteinExistence type="predicted"/>
<dbReference type="RefSeq" id="WP_184846328.1">
    <property type="nucleotide sequence ID" value="NZ_JACHMN010000003.1"/>
</dbReference>
<dbReference type="SUPFAM" id="SSF47336">
    <property type="entry name" value="ACP-like"/>
    <property type="match status" value="1"/>
</dbReference>
<gene>
    <name evidence="2" type="ORF">F4553_007737</name>
</gene>
<reference evidence="2 3" key="1">
    <citation type="submission" date="2020-08" db="EMBL/GenBank/DDBJ databases">
        <title>Sequencing the genomes of 1000 actinobacteria strains.</title>
        <authorList>
            <person name="Klenk H.-P."/>
        </authorList>
    </citation>
    <scope>NUCLEOTIDE SEQUENCE [LARGE SCALE GENOMIC DNA]</scope>
    <source>
        <strain evidence="2 3">DSM 45362</strain>
    </source>
</reference>
<evidence type="ECO:0000259" key="1">
    <source>
        <dbReference type="PROSITE" id="PS50075"/>
    </source>
</evidence>
<dbReference type="EMBL" id="JACHMN010000003">
    <property type="protein sequence ID" value="MBB5874303.1"/>
    <property type="molecule type" value="Genomic_DNA"/>
</dbReference>
<dbReference type="Pfam" id="PF00550">
    <property type="entry name" value="PP-binding"/>
    <property type="match status" value="1"/>
</dbReference>
<dbReference type="AlphaFoldDB" id="A0A841C587"/>